<proteinExistence type="predicted"/>
<feature type="domain" description="Casein kinase substrate phosphoprotein PP28" evidence="2">
    <location>
        <begin position="121"/>
        <end position="208"/>
    </location>
</feature>
<protein>
    <recommendedName>
        <fullName evidence="2">Casein kinase substrate phosphoprotein PP28 domain-containing protein</fullName>
    </recommendedName>
</protein>
<evidence type="ECO:0000256" key="1">
    <source>
        <dbReference type="SAM" id="MobiDB-lite"/>
    </source>
</evidence>
<sequence length="243" mass="26918">MTSSSSARGRGGKFSKPKRGGGKHFSRDLQPLNADGEVLGMWADPADKVAEESSEEEEEDDEDESSDDGEKPEMTREERKKLAKARKEAAIAKQKQKVAAPGDLPTSSEEEDEDENDAPANPNHTAAARNQASKAPVVAEASGDKKKDVSQLSRREREALQAQQAKERYQKLHAEGKTEEARADLERLRLVRERREAEAARKKAEAEERAEQEKSKAEQMAREQRMREAAAGGPKKTRGKKKA</sequence>
<dbReference type="OrthoDB" id="21120at2759"/>
<feature type="compositionally biased region" description="Low complexity" evidence="1">
    <location>
        <begin position="91"/>
        <end position="100"/>
    </location>
</feature>
<organism evidence="3 4">
    <name type="scientific">Patellaria atrata CBS 101060</name>
    <dbReference type="NCBI Taxonomy" id="1346257"/>
    <lineage>
        <taxon>Eukaryota</taxon>
        <taxon>Fungi</taxon>
        <taxon>Dikarya</taxon>
        <taxon>Ascomycota</taxon>
        <taxon>Pezizomycotina</taxon>
        <taxon>Dothideomycetes</taxon>
        <taxon>Dothideomycetes incertae sedis</taxon>
        <taxon>Patellariales</taxon>
        <taxon>Patellariaceae</taxon>
        <taxon>Patellaria</taxon>
    </lineage>
</organism>
<gene>
    <name evidence="3" type="ORF">M501DRAFT_1007768</name>
</gene>
<dbReference type="Pfam" id="PF10252">
    <property type="entry name" value="PP28"/>
    <property type="match status" value="1"/>
</dbReference>
<dbReference type="InterPro" id="IPR019380">
    <property type="entry name" value="Casein_kinase_sb_PP28"/>
</dbReference>
<dbReference type="InterPro" id="IPR039876">
    <property type="entry name" value="HAP28"/>
</dbReference>
<feature type="compositionally biased region" description="Acidic residues" evidence="1">
    <location>
        <begin position="108"/>
        <end position="117"/>
    </location>
</feature>
<feature type="compositionally biased region" description="Basic residues" evidence="1">
    <location>
        <begin position="10"/>
        <end position="24"/>
    </location>
</feature>
<name>A0A9P4VNQ9_9PEZI</name>
<feature type="compositionally biased region" description="Basic and acidic residues" evidence="1">
    <location>
        <begin position="68"/>
        <end position="90"/>
    </location>
</feature>
<evidence type="ECO:0000313" key="4">
    <source>
        <dbReference type="Proteomes" id="UP000799429"/>
    </source>
</evidence>
<dbReference type="Proteomes" id="UP000799429">
    <property type="component" value="Unassembled WGS sequence"/>
</dbReference>
<reference evidence="3" key="1">
    <citation type="journal article" date="2020" name="Stud. Mycol.">
        <title>101 Dothideomycetes genomes: a test case for predicting lifestyles and emergence of pathogens.</title>
        <authorList>
            <person name="Haridas S."/>
            <person name="Albert R."/>
            <person name="Binder M."/>
            <person name="Bloem J."/>
            <person name="Labutti K."/>
            <person name="Salamov A."/>
            <person name="Andreopoulos B."/>
            <person name="Baker S."/>
            <person name="Barry K."/>
            <person name="Bills G."/>
            <person name="Bluhm B."/>
            <person name="Cannon C."/>
            <person name="Castanera R."/>
            <person name="Culley D."/>
            <person name="Daum C."/>
            <person name="Ezra D."/>
            <person name="Gonzalez J."/>
            <person name="Henrissat B."/>
            <person name="Kuo A."/>
            <person name="Liang C."/>
            <person name="Lipzen A."/>
            <person name="Lutzoni F."/>
            <person name="Magnuson J."/>
            <person name="Mondo S."/>
            <person name="Nolan M."/>
            <person name="Ohm R."/>
            <person name="Pangilinan J."/>
            <person name="Park H.-J."/>
            <person name="Ramirez L."/>
            <person name="Alfaro M."/>
            <person name="Sun H."/>
            <person name="Tritt A."/>
            <person name="Yoshinaga Y."/>
            <person name="Zwiers L.-H."/>
            <person name="Turgeon B."/>
            <person name="Goodwin S."/>
            <person name="Spatafora J."/>
            <person name="Crous P."/>
            <person name="Grigoriev I."/>
        </authorList>
    </citation>
    <scope>NUCLEOTIDE SEQUENCE</scope>
    <source>
        <strain evidence="3">CBS 101060</strain>
    </source>
</reference>
<feature type="compositionally biased region" description="Acidic residues" evidence="1">
    <location>
        <begin position="52"/>
        <end position="67"/>
    </location>
</feature>
<evidence type="ECO:0000313" key="3">
    <source>
        <dbReference type="EMBL" id="KAF2835962.1"/>
    </source>
</evidence>
<dbReference type="EMBL" id="MU006106">
    <property type="protein sequence ID" value="KAF2835962.1"/>
    <property type="molecule type" value="Genomic_DNA"/>
</dbReference>
<accession>A0A9P4VNQ9</accession>
<feature type="region of interest" description="Disordered" evidence="1">
    <location>
        <begin position="1"/>
        <end position="243"/>
    </location>
</feature>
<keyword evidence="4" id="KW-1185">Reference proteome</keyword>
<comment type="caution">
    <text evidence="3">The sequence shown here is derived from an EMBL/GenBank/DDBJ whole genome shotgun (WGS) entry which is preliminary data.</text>
</comment>
<dbReference type="AlphaFoldDB" id="A0A9P4VNQ9"/>
<feature type="compositionally biased region" description="Basic and acidic residues" evidence="1">
    <location>
        <begin position="142"/>
        <end position="228"/>
    </location>
</feature>
<evidence type="ECO:0000259" key="2">
    <source>
        <dbReference type="Pfam" id="PF10252"/>
    </source>
</evidence>
<dbReference type="PANTHER" id="PTHR22055">
    <property type="entry name" value="28 KDA HEAT- AND ACID-STABLE PHOSPHOPROTEIN PDGF-ASSOCIATED PROTEIN"/>
    <property type="match status" value="1"/>
</dbReference>